<evidence type="ECO:0000256" key="2">
    <source>
        <dbReference type="ARBA" id="ARBA00004245"/>
    </source>
</evidence>
<organism evidence="6">
    <name type="scientific">Chromera velia CCMP2878</name>
    <dbReference type="NCBI Taxonomy" id="1169474"/>
    <lineage>
        <taxon>Eukaryota</taxon>
        <taxon>Sar</taxon>
        <taxon>Alveolata</taxon>
        <taxon>Colpodellida</taxon>
        <taxon>Chromeraceae</taxon>
        <taxon>Chromera</taxon>
    </lineage>
</organism>
<evidence type="ECO:0000313" key="6">
    <source>
        <dbReference type="EMBL" id="CEM48805.1"/>
    </source>
</evidence>
<reference evidence="6" key="1">
    <citation type="submission" date="2014-11" db="EMBL/GenBank/DDBJ databases">
        <authorList>
            <person name="Otto D Thomas"/>
            <person name="Naeem Raeece"/>
        </authorList>
    </citation>
    <scope>NUCLEOTIDE SEQUENCE</scope>
</reference>
<dbReference type="InterPro" id="IPR026507">
    <property type="entry name" value="PIRC1/2"/>
</dbReference>
<dbReference type="VEuPathDB" id="CryptoDB:Cvel_9028"/>
<dbReference type="AlphaFoldDB" id="A0A0G4HWJ3"/>
<accession>A0A0G4HWJ3</accession>
<dbReference type="EMBL" id="CDMZ01004154">
    <property type="protein sequence ID" value="CEM48805.1"/>
    <property type="molecule type" value="Genomic_DNA"/>
</dbReference>
<keyword evidence="4" id="KW-0206">Cytoskeleton</keyword>
<evidence type="ECO:0000256" key="3">
    <source>
        <dbReference type="ARBA" id="ARBA00022490"/>
    </source>
</evidence>
<evidence type="ECO:0000256" key="1">
    <source>
        <dbReference type="ARBA" id="ARBA00004138"/>
    </source>
</evidence>
<protein>
    <submittedName>
        <fullName evidence="6">Uncharacterized protein</fullName>
    </submittedName>
</protein>
<evidence type="ECO:0000256" key="4">
    <source>
        <dbReference type="ARBA" id="ARBA00023212"/>
    </source>
</evidence>
<evidence type="ECO:0000256" key="5">
    <source>
        <dbReference type="ARBA" id="ARBA00023273"/>
    </source>
</evidence>
<proteinExistence type="predicted"/>
<keyword evidence="5" id="KW-0966">Cell projection</keyword>
<dbReference type="Pfam" id="PF14892">
    <property type="entry name" value="PIRC1_2"/>
    <property type="match status" value="1"/>
</dbReference>
<dbReference type="PhylomeDB" id="A0A0G4HWJ3"/>
<keyword evidence="3" id="KW-0963">Cytoplasm</keyword>
<dbReference type="GO" id="GO:0035082">
    <property type="term" value="P:axoneme assembly"/>
    <property type="evidence" value="ECO:0007669"/>
    <property type="project" value="InterPro"/>
</dbReference>
<dbReference type="GO" id="GO:0005879">
    <property type="term" value="C:axonemal microtubule"/>
    <property type="evidence" value="ECO:0007669"/>
    <property type="project" value="InterPro"/>
</dbReference>
<comment type="subcellular location">
    <subcellularLocation>
        <location evidence="1">Cell projection</location>
        <location evidence="1">Cilium</location>
    </subcellularLocation>
    <subcellularLocation>
        <location evidence="2">Cytoplasm</location>
        <location evidence="2">Cytoskeleton</location>
    </subcellularLocation>
</comment>
<gene>
    <name evidence="6" type="ORF">Cvel_9028</name>
</gene>
<sequence>MPHTQTLVAEKTVGTVEGDKTIQCWEEGIPPRESVGPTKGPEYASVFYKKSNSTYGSQPPEVRNRPKHALDSRYTDWLAKAGMYRNYGLNTHVQPDRFMDGTRDWMLKIV</sequence>
<name>A0A0G4HWJ3_9ALVE</name>